<dbReference type="WBParaSite" id="Pan_g4363.t1">
    <property type="protein sequence ID" value="Pan_g4363.t1"/>
    <property type="gene ID" value="Pan_g4363"/>
</dbReference>
<proteinExistence type="predicted"/>
<evidence type="ECO:0000313" key="2">
    <source>
        <dbReference type="WBParaSite" id="Pan_g4363.t1"/>
    </source>
</evidence>
<name>A0A7E4VXX2_PANRE</name>
<accession>A0A7E4VXX2</accession>
<dbReference type="Proteomes" id="UP000492821">
    <property type="component" value="Unassembled WGS sequence"/>
</dbReference>
<evidence type="ECO:0000313" key="1">
    <source>
        <dbReference type="Proteomes" id="UP000492821"/>
    </source>
</evidence>
<keyword evidence="1" id="KW-1185">Reference proteome</keyword>
<organism evidence="1 2">
    <name type="scientific">Panagrellus redivivus</name>
    <name type="common">Microworm</name>
    <dbReference type="NCBI Taxonomy" id="6233"/>
    <lineage>
        <taxon>Eukaryota</taxon>
        <taxon>Metazoa</taxon>
        <taxon>Ecdysozoa</taxon>
        <taxon>Nematoda</taxon>
        <taxon>Chromadorea</taxon>
        <taxon>Rhabditida</taxon>
        <taxon>Tylenchina</taxon>
        <taxon>Panagrolaimomorpha</taxon>
        <taxon>Panagrolaimoidea</taxon>
        <taxon>Panagrolaimidae</taxon>
        <taxon>Panagrellus</taxon>
    </lineage>
</organism>
<dbReference type="AlphaFoldDB" id="A0A7E4VXX2"/>
<reference evidence="2" key="2">
    <citation type="submission" date="2020-10" db="UniProtKB">
        <authorList>
            <consortium name="WormBaseParasite"/>
        </authorList>
    </citation>
    <scope>IDENTIFICATION</scope>
</reference>
<protein>
    <submittedName>
        <fullName evidence="2">GST N-terminal domain-containing protein</fullName>
    </submittedName>
</protein>
<reference evidence="1" key="1">
    <citation type="journal article" date="2013" name="Genetics">
        <title>The draft genome and transcriptome of Panagrellus redivivus are shaped by the harsh demands of a free-living lifestyle.</title>
        <authorList>
            <person name="Srinivasan J."/>
            <person name="Dillman A.R."/>
            <person name="Macchietto M.G."/>
            <person name="Heikkinen L."/>
            <person name="Lakso M."/>
            <person name="Fracchia K.M."/>
            <person name="Antoshechkin I."/>
            <person name="Mortazavi A."/>
            <person name="Wong G."/>
            <person name="Sternberg P.W."/>
        </authorList>
    </citation>
    <scope>NUCLEOTIDE SEQUENCE [LARGE SCALE GENOMIC DNA]</scope>
    <source>
        <strain evidence="1">MT8872</strain>
    </source>
</reference>
<sequence>MPRCQPTREHHLVNHRHRNHTMAMMFHVSRVNNYLVYRTMSQMFNVAVIPDDEIIKIYSRTELATAVSRFNAELTVNYPSGFPMTLHLKDAEKPRPCCYQLRWMKEGKPKVQLGQYTTSVACDLMLAEGLTEQRLDLATDTAGVCFAWLFDRHNDAGGQDRSGTWKPTTSKTIKTWLNAKKL</sequence>